<dbReference type="EMBL" id="AP014961">
    <property type="protein sequence ID" value="BAS92784.1"/>
    <property type="molecule type" value="Genomic_DNA"/>
</dbReference>
<name>A0A0P0WJB6_ORYSJ</name>
<dbReference type="PaxDb" id="39947-A0A0P0WJB6"/>
<accession>A0A0P0WJB6</accession>
<protein>
    <submittedName>
        <fullName evidence="2">Os05g0209683 protein</fullName>
    </submittedName>
</protein>
<sequence length="96" mass="10082">MGRTPGTTTSTAPILINVCSQATDDLADDLWHVVPDLRHGAAGEERRVVVVAAELAHHEQRLGQVAPAIYTHPRRGGADGTTGSGCRGGHCSKSCR</sequence>
<feature type="compositionally biased region" description="Gly residues" evidence="1">
    <location>
        <begin position="78"/>
        <end position="88"/>
    </location>
</feature>
<reference evidence="2 3" key="2">
    <citation type="journal article" date="2013" name="Plant Cell Physiol.">
        <title>Rice Annotation Project Database (RAP-DB): an integrative and interactive database for rice genomics.</title>
        <authorList>
            <person name="Sakai H."/>
            <person name="Lee S.S."/>
            <person name="Tanaka T."/>
            <person name="Numa H."/>
            <person name="Kim J."/>
            <person name="Kawahara Y."/>
            <person name="Wakimoto H."/>
            <person name="Yang C.C."/>
            <person name="Iwamoto M."/>
            <person name="Abe T."/>
            <person name="Yamada Y."/>
            <person name="Muto A."/>
            <person name="Inokuchi H."/>
            <person name="Ikemura T."/>
            <person name="Matsumoto T."/>
            <person name="Sasaki T."/>
            <person name="Itoh T."/>
        </authorList>
    </citation>
    <scope>NUCLEOTIDE SEQUENCE [LARGE SCALE GENOMIC DNA]</scope>
    <source>
        <strain evidence="3">cv. Nipponbare</strain>
    </source>
</reference>
<reference evidence="2 3" key="3">
    <citation type="journal article" date="2013" name="Rice">
        <title>Improvement of the Oryza sativa Nipponbare reference genome using next generation sequence and optical map data.</title>
        <authorList>
            <person name="Kawahara Y."/>
            <person name="de la Bastide M."/>
            <person name="Hamilton J.P."/>
            <person name="Kanamori H."/>
            <person name="McCombie W.R."/>
            <person name="Ouyang S."/>
            <person name="Schwartz D.C."/>
            <person name="Tanaka T."/>
            <person name="Wu J."/>
            <person name="Zhou S."/>
            <person name="Childs K.L."/>
            <person name="Davidson R.M."/>
            <person name="Lin H."/>
            <person name="Quesada-Ocampo L."/>
            <person name="Vaillancourt B."/>
            <person name="Sakai H."/>
            <person name="Lee S.S."/>
            <person name="Kim J."/>
            <person name="Numa H."/>
            <person name="Itoh T."/>
            <person name="Buell C.R."/>
            <person name="Matsumoto T."/>
        </authorList>
    </citation>
    <scope>NUCLEOTIDE SEQUENCE [LARGE SCALE GENOMIC DNA]</scope>
    <source>
        <strain evidence="3">cv. Nipponbare</strain>
    </source>
</reference>
<dbReference type="Proteomes" id="UP000059680">
    <property type="component" value="Chromosome 5"/>
</dbReference>
<dbReference type="AlphaFoldDB" id="A0A0P0WJB6"/>
<evidence type="ECO:0000313" key="3">
    <source>
        <dbReference type="Proteomes" id="UP000059680"/>
    </source>
</evidence>
<organism evidence="2 3">
    <name type="scientific">Oryza sativa subsp. japonica</name>
    <name type="common">Rice</name>
    <dbReference type="NCBI Taxonomy" id="39947"/>
    <lineage>
        <taxon>Eukaryota</taxon>
        <taxon>Viridiplantae</taxon>
        <taxon>Streptophyta</taxon>
        <taxon>Embryophyta</taxon>
        <taxon>Tracheophyta</taxon>
        <taxon>Spermatophyta</taxon>
        <taxon>Magnoliopsida</taxon>
        <taxon>Liliopsida</taxon>
        <taxon>Poales</taxon>
        <taxon>Poaceae</taxon>
        <taxon>BOP clade</taxon>
        <taxon>Oryzoideae</taxon>
        <taxon>Oryzeae</taxon>
        <taxon>Oryzinae</taxon>
        <taxon>Oryza</taxon>
        <taxon>Oryza sativa</taxon>
    </lineage>
</organism>
<feature type="region of interest" description="Disordered" evidence="1">
    <location>
        <begin position="66"/>
        <end position="96"/>
    </location>
</feature>
<proteinExistence type="predicted"/>
<dbReference type="Gramene" id="Os05t0209683-00">
    <property type="protein sequence ID" value="Os05t0209683-00"/>
    <property type="gene ID" value="Os05g0209683"/>
</dbReference>
<dbReference type="InParanoid" id="A0A0P0WJB6"/>
<keyword evidence="3" id="KW-1185">Reference proteome</keyword>
<evidence type="ECO:0000256" key="1">
    <source>
        <dbReference type="SAM" id="MobiDB-lite"/>
    </source>
</evidence>
<reference evidence="3" key="1">
    <citation type="journal article" date="2005" name="Nature">
        <title>The map-based sequence of the rice genome.</title>
        <authorList>
            <consortium name="International rice genome sequencing project (IRGSP)"/>
            <person name="Matsumoto T."/>
            <person name="Wu J."/>
            <person name="Kanamori H."/>
            <person name="Katayose Y."/>
            <person name="Fujisawa M."/>
            <person name="Namiki N."/>
            <person name="Mizuno H."/>
            <person name="Yamamoto K."/>
            <person name="Antonio B.A."/>
            <person name="Baba T."/>
            <person name="Sakata K."/>
            <person name="Nagamura Y."/>
            <person name="Aoki H."/>
            <person name="Arikawa K."/>
            <person name="Arita K."/>
            <person name="Bito T."/>
            <person name="Chiden Y."/>
            <person name="Fujitsuka N."/>
            <person name="Fukunaka R."/>
            <person name="Hamada M."/>
            <person name="Harada C."/>
            <person name="Hayashi A."/>
            <person name="Hijishita S."/>
            <person name="Honda M."/>
            <person name="Hosokawa S."/>
            <person name="Ichikawa Y."/>
            <person name="Idonuma A."/>
            <person name="Iijima M."/>
            <person name="Ikeda M."/>
            <person name="Ikeno M."/>
            <person name="Ito K."/>
            <person name="Ito S."/>
            <person name="Ito T."/>
            <person name="Ito Y."/>
            <person name="Ito Y."/>
            <person name="Iwabuchi A."/>
            <person name="Kamiya K."/>
            <person name="Karasawa W."/>
            <person name="Kurita K."/>
            <person name="Katagiri S."/>
            <person name="Kikuta A."/>
            <person name="Kobayashi H."/>
            <person name="Kobayashi N."/>
            <person name="Machita K."/>
            <person name="Maehara T."/>
            <person name="Masukawa M."/>
            <person name="Mizubayashi T."/>
            <person name="Mukai Y."/>
            <person name="Nagasaki H."/>
            <person name="Nagata Y."/>
            <person name="Naito S."/>
            <person name="Nakashima M."/>
            <person name="Nakama Y."/>
            <person name="Nakamichi Y."/>
            <person name="Nakamura M."/>
            <person name="Meguro A."/>
            <person name="Negishi M."/>
            <person name="Ohta I."/>
            <person name="Ohta T."/>
            <person name="Okamoto M."/>
            <person name="Ono N."/>
            <person name="Saji S."/>
            <person name="Sakaguchi M."/>
            <person name="Sakai K."/>
            <person name="Shibata M."/>
            <person name="Shimokawa T."/>
            <person name="Song J."/>
            <person name="Takazaki Y."/>
            <person name="Terasawa K."/>
            <person name="Tsugane M."/>
            <person name="Tsuji K."/>
            <person name="Ueda S."/>
            <person name="Waki K."/>
            <person name="Yamagata H."/>
            <person name="Yamamoto M."/>
            <person name="Yamamoto S."/>
            <person name="Yamane H."/>
            <person name="Yoshiki S."/>
            <person name="Yoshihara R."/>
            <person name="Yukawa K."/>
            <person name="Zhong H."/>
            <person name="Yano M."/>
            <person name="Yuan Q."/>
            <person name="Ouyang S."/>
            <person name="Liu J."/>
            <person name="Jones K.M."/>
            <person name="Gansberger K."/>
            <person name="Moffat K."/>
            <person name="Hill J."/>
            <person name="Bera J."/>
            <person name="Fadrosh D."/>
            <person name="Jin S."/>
            <person name="Johri S."/>
            <person name="Kim M."/>
            <person name="Overton L."/>
            <person name="Reardon M."/>
            <person name="Tsitrin T."/>
            <person name="Vuong H."/>
            <person name="Weaver B."/>
            <person name="Ciecko A."/>
            <person name="Tallon L."/>
            <person name="Jackson J."/>
            <person name="Pai G."/>
            <person name="Aken S.V."/>
            <person name="Utterback T."/>
            <person name="Reidmuller S."/>
            <person name="Feldblyum T."/>
            <person name="Hsiao J."/>
            <person name="Zismann V."/>
            <person name="Iobst S."/>
            <person name="de Vazeille A.R."/>
            <person name="Buell C.R."/>
            <person name="Ying K."/>
            <person name="Li Y."/>
            <person name="Lu T."/>
            <person name="Huang Y."/>
            <person name="Zhao Q."/>
            <person name="Feng Q."/>
            <person name="Zhang L."/>
            <person name="Zhu J."/>
            <person name="Weng Q."/>
            <person name="Mu J."/>
            <person name="Lu Y."/>
            <person name="Fan D."/>
            <person name="Liu Y."/>
            <person name="Guan J."/>
            <person name="Zhang Y."/>
            <person name="Yu S."/>
            <person name="Liu X."/>
            <person name="Zhang Y."/>
            <person name="Hong G."/>
            <person name="Han B."/>
            <person name="Choisne N."/>
            <person name="Demange N."/>
            <person name="Orjeda G."/>
            <person name="Samain S."/>
            <person name="Cattolico L."/>
            <person name="Pelletier E."/>
            <person name="Couloux A."/>
            <person name="Segurens B."/>
            <person name="Wincker P."/>
            <person name="D'Hont A."/>
            <person name="Scarpelli C."/>
            <person name="Weissenbach J."/>
            <person name="Salanoubat M."/>
            <person name="Quetier F."/>
            <person name="Yu Y."/>
            <person name="Kim H.R."/>
            <person name="Rambo T."/>
            <person name="Currie J."/>
            <person name="Collura K."/>
            <person name="Luo M."/>
            <person name="Yang T."/>
            <person name="Ammiraju J.S.S."/>
            <person name="Engler F."/>
            <person name="Soderlund C."/>
            <person name="Wing R.A."/>
            <person name="Palmer L.E."/>
            <person name="de la Bastide M."/>
            <person name="Spiegel L."/>
            <person name="Nascimento L."/>
            <person name="Zutavern T."/>
            <person name="O'Shaughnessy A."/>
            <person name="Dike S."/>
            <person name="Dedhia N."/>
            <person name="Preston R."/>
            <person name="Balija V."/>
            <person name="McCombie W.R."/>
            <person name="Chow T."/>
            <person name="Chen H."/>
            <person name="Chung M."/>
            <person name="Chen C."/>
            <person name="Shaw J."/>
            <person name="Wu H."/>
            <person name="Hsiao K."/>
            <person name="Chao Y."/>
            <person name="Chu M."/>
            <person name="Cheng C."/>
            <person name="Hour A."/>
            <person name="Lee P."/>
            <person name="Lin S."/>
            <person name="Lin Y."/>
            <person name="Liou J."/>
            <person name="Liu S."/>
            <person name="Hsing Y."/>
            <person name="Raghuvanshi S."/>
            <person name="Mohanty A."/>
            <person name="Bharti A.K."/>
            <person name="Gaur A."/>
            <person name="Gupta V."/>
            <person name="Kumar D."/>
            <person name="Ravi V."/>
            <person name="Vij S."/>
            <person name="Kapur A."/>
            <person name="Khurana P."/>
            <person name="Khurana P."/>
            <person name="Khurana J.P."/>
            <person name="Tyagi A.K."/>
            <person name="Gaikwad K."/>
            <person name="Singh A."/>
            <person name="Dalal V."/>
            <person name="Srivastava S."/>
            <person name="Dixit A."/>
            <person name="Pal A.K."/>
            <person name="Ghazi I.A."/>
            <person name="Yadav M."/>
            <person name="Pandit A."/>
            <person name="Bhargava A."/>
            <person name="Sureshbabu K."/>
            <person name="Batra K."/>
            <person name="Sharma T.R."/>
            <person name="Mohapatra T."/>
            <person name="Singh N.K."/>
            <person name="Messing J."/>
            <person name="Nelson A.B."/>
            <person name="Fuks G."/>
            <person name="Kavchok S."/>
            <person name="Keizer G."/>
            <person name="Linton E."/>
            <person name="Llaca V."/>
            <person name="Song R."/>
            <person name="Tanyolac B."/>
            <person name="Young S."/>
            <person name="Ho-Il K."/>
            <person name="Hahn J.H."/>
            <person name="Sangsakoo G."/>
            <person name="Vanavichit A."/>
            <person name="de Mattos Luiz.A.T."/>
            <person name="Zimmer P.D."/>
            <person name="Malone G."/>
            <person name="Dellagostin O."/>
            <person name="de Oliveira A.C."/>
            <person name="Bevan M."/>
            <person name="Bancroft I."/>
            <person name="Minx P."/>
            <person name="Cordum H."/>
            <person name="Wilson R."/>
            <person name="Cheng Z."/>
            <person name="Jin W."/>
            <person name="Jiang J."/>
            <person name="Leong S.A."/>
            <person name="Iwama H."/>
            <person name="Gojobori T."/>
            <person name="Itoh T."/>
            <person name="Niimura Y."/>
            <person name="Fujii Y."/>
            <person name="Habara T."/>
            <person name="Sakai H."/>
            <person name="Sato Y."/>
            <person name="Wilson G."/>
            <person name="Kumar K."/>
            <person name="McCouch S."/>
            <person name="Juretic N."/>
            <person name="Hoen D."/>
            <person name="Wright S."/>
            <person name="Bruskiewich R."/>
            <person name="Bureau T."/>
            <person name="Miyao A."/>
            <person name="Hirochika H."/>
            <person name="Nishikawa T."/>
            <person name="Kadowaki K."/>
            <person name="Sugiura M."/>
            <person name="Burr B."/>
            <person name="Sasaki T."/>
        </authorList>
    </citation>
    <scope>NUCLEOTIDE SEQUENCE [LARGE SCALE GENOMIC DNA]</scope>
    <source>
        <strain evidence="3">cv. Nipponbare</strain>
    </source>
</reference>
<evidence type="ECO:0000313" key="2">
    <source>
        <dbReference type="EMBL" id="BAS92784.1"/>
    </source>
</evidence>
<gene>
    <name evidence="2" type="ordered locus">Os05g0209683</name>
    <name evidence="2" type="ORF">OSNPB_050209683</name>
</gene>